<dbReference type="Gene3D" id="3.40.50.80">
    <property type="entry name" value="Nucleotide-binding domain of ferredoxin-NADP reductase (FNR) module"/>
    <property type="match status" value="1"/>
</dbReference>
<dbReference type="GO" id="GO:0044205">
    <property type="term" value="P:'de novo' UMP biosynthetic process"/>
    <property type="evidence" value="ECO:0007669"/>
    <property type="project" value="UniProtKB-UniRule"/>
</dbReference>
<gene>
    <name evidence="11" type="primary">pyrK</name>
    <name evidence="15" type="ORF">H8876_03855</name>
</gene>
<dbReference type="Pfam" id="PF10418">
    <property type="entry name" value="DHODB_Fe-S_bind"/>
    <property type="match status" value="1"/>
</dbReference>
<feature type="binding site" evidence="11 13">
    <location>
        <position position="225"/>
    </location>
    <ligand>
        <name>[2Fe-2S] cluster</name>
        <dbReference type="ChEBI" id="CHEBI:190135"/>
    </ligand>
</feature>
<evidence type="ECO:0000256" key="13">
    <source>
        <dbReference type="PIRSR" id="PIRSR006816-2"/>
    </source>
</evidence>
<dbReference type="InterPro" id="IPR012165">
    <property type="entry name" value="Cyt_c3_hydrogenase_gsu"/>
</dbReference>
<dbReference type="GO" id="GO:0046872">
    <property type="term" value="F:metal ion binding"/>
    <property type="evidence" value="ECO:0007669"/>
    <property type="project" value="UniProtKB-KW"/>
</dbReference>
<dbReference type="Pfam" id="PF00175">
    <property type="entry name" value="NAD_binding_1"/>
    <property type="match status" value="1"/>
</dbReference>
<comment type="cofactor">
    <cofactor evidence="11 12">
        <name>FAD</name>
        <dbReference type="ChEBI" id="CHEBI:57692"/>
    </cofactor>
    <text evidence="11 12">Binds 1 FAD per subunit.</text>
</comment>
<keyword evidence="4 11" id="KW-0001">2Fe-2S</keyword>
<dbReference type="SUPFAM" id="SSF63380">
    <property type="entry name" value="Riboflavin synthase domain-like"/>
    <property type="match status" value="1"/>
</dbReference>
<comment type="subunit">
    <text evidence="11">Heterotetramer of 2 PyrK and 2 PyrD type B subunits.</text>
</comment>
<comment type="caution">
    <text evidence="11">Lacks conserved residue(s) required for the propagation of feature annotation.</text>
</comment>
<keyword evidence="10 11" id="KW-0411">Iron-sulfur</keyword>
<feature type="binding site" evidence="11 13">
    <location>
        <position position="222"/>
    </location>
    <ligand>
        <name>[2Fe-2S] cluster</name>
        <dbReference type="ChEBI" id="CHEBI:190135"/>
    </ligand>
</feature>
<evidence type="ECO:0000256" key="3">
    <source>
        <dbReference type="ARBA" id="ARBA00022630"/>
    </source>
</evidence>
<evidence type="ECO:0000256" key="8">
    <source>
        <dbReference type="ARBA" id="ARBA00022982"/>
    </source>
</evidence>
<evidence type="ECO:0000313" key="16">
    <source>
        <dbReference type="Proteomes" id="UP000644115"/>
    </source>
</evidence>
<dbReference type="SUPFAM" id="SSF52343">
    <property type="entry name" value="Ferredoxin reductase-like, C-terminal NADP-linked domain"/>
    <property type="match status" value="1"/>
</dbReference>
<comment type="function">
    <text evidence="11">Responsible for channeling the electrons from the oxidation of dihydroorotate from the FMN redox center in the PyrD type B subunit to the ultimate electron acceptor NAD(+).</text>
</comment>
<evidence type="ECO:0000256" key="10">
    <source>
        <dbReference type="ARBA" id="ARBA00023014"/>
    </source>
</evidence>
<evidence type="ECO:0000256" key="6">
    <source>
        <dbReference type="ARBA" id="ARBA00022827"/>
    </source>
</evidence>
<evidence type="ECO:0000256" key="9">
    <source>
        <dbReference type="ARBA" id="ARBA00023004"/>
    </source>
</evidence>
<protein>
    <recommendedName>
        <fullName evidence="11">Dihydroorotate dehydrogenase B (NAD(+)), electron transfer subunit</fullName>
    </recommendedName>
    <alternativeName>
        <fullName evidence="11">Dihydroorotate oxidase B, electron transfer subunit</fullName>
    </alternativeName>
</protein>
<feature type="binding site" evidence="11 13">
    <location>
        <position position="237"/>
    </location>
    <ligand>
        <name>[2Fe-2S] cluster</name>
        <dbReference type="ChEBI" id="CHEBI:190135"/>
    </ligand>
</feature>
<dbReference type="Proteomes" id="UP000644115">
    <property type="component" value="Unassembled WGS sequence"/>
</dbReference>
<keyword evidence="9 11" id="KW-0408">Iron</keyword>
<feature type="domain" description="FAD-binding FR-type" evidence="14">
    <location>
        <begin position="2"/>
        <end position="98"/>
    </location>
</feature>
<accession>A0A923NBS6</accession>
<dbReference type="InterPro" id="IPR017927">
    <property type="entry name" value="FAD-bd_FR_type"/>
</dbReference>
<feature type="binding site" evidence="11 13">
    <location>
        <position position="217"/>
    </location>
    <ligand>
        <name>[2Fe-2S] cluster</name>
        <dbReference type="ChEBI" id="CHEBI:190135"/>
    </ligand>
</feature>
<evidence type="ECO:0000313" key="15">
    <source>
        <dbReference type="EMBL" id="MBC5999133.1"/>
    </source>
</evidence>
<sequence>MMREIEFTILENKPITDDICKMVLECSAGEHGITAPGQFINIKIDGLFLRRPISICDWTETTVTVIYKVVGKGTELLKTYEPGRQLNALSALGNGFAPARAGKRPLLIGGGVGVPPLYGLCRNLIEAGARPTVILGFNTEREVFYKEEFEKLGAEVLVATADGSMGQKGFVTDALRNIKEPATFFYTCGPEPMLKALDKALAEGLEGEMSFEERMGCGFGACMGCSCETRYGAKRICKDGPVLERSEILW</sequence>
<comment type="cofactor">
    <cofactor evidence="11">
        <name>[2Fe-2S] cluster</name>
        <dbReference type="ChEBI" id="CHEBI:190135"/>
    </cofactor>
    <text evidence="11">Binds 1 [2Fe-2S] cluster per subunit.</text>
</comment>
<keyword evidence="8 11" id="KW-0249">Electron transport</keyword>
<dbReference type="PANTHER" id="PTHR43513">
    <property type="entry name" value="DIHYDROOROTATE DEHYDROGENASE B (NAD(+)), ELECTRON TRANSFER SUBUNIT"/>
    <property type="match status" value="1"/>
</dbReference>
<keyword evidence="3 11" id="KW-0285">Flavoprotein</keyword>
<dbReference type="GO" id="GO:0016491">
    <property type="term" value="F:oxidoreductase activity"/>
    <property type="evidence" value="ECO:0007669"/>
    <property type="project" value="InterPro"/>
</dbReference>
<dbReference type="EMBL" id="JACRWC010000051">
    <property type="protein sequence ID" value="MBC5999133.1"/>
    <property type="molecule type" value="Genomic_DNA"/>
</dbReference>
<evidence type="ECO:0000256" key="5">
    <source>
        <dbReference type="ARBA" id="ARBA00022723"/>
    </source>
</evidence>
<comment type="cofactor">
    <cofactor evidence="13">
        <name>[2Fe-2S] cluster</name>
        <dbReference type="ChEBI" id="CHEBI:190135"/>
    </cofactor>
    <text evidence="13">Binds 1 [2Fe-2S] cluster per subunit.</text>
</comment>
<feature type="binding site" evidence="11 12">
    <location>
        <begin position="73"/>
        <end position="74"/>
    </location>
    <ligand>
        <name>FAD</name>
        <dbReference type="ChEBI" id="CHEBI:57692"/>
    </ligand>
</feature>
<keyword evidence="7 11" id="KW-0665">Pyrimidine biosynthesis</keyword>
<name>A0A923NBS6_9FIRM</name>
<dbReference type="Gene3D" id="2.40.30.10">
    <property type="entry name" value="Translation factors"/>
    <property type="match status" value="1"/>
</dbReference>
<keyword evidence="5 11" id="KW-0479">Metal-binding</keyword>
<dbReference type="GO" id="GO:0051537">
    <property type="term" value="F:2 iron, 2 sulfur cluster binding"/>
    <property type="evidence" value="ECO:0007669"/>
    <property type="project" value="UniProtKB-KW"/>
</dbReference>
<dbReference type="InterPro" id="IPR039261">
    <property type="entry name" value="FNR_nucleotide-bd"/>
</dbReference>
<evidence type="ECO:0000256" key="4">
    <source>
        <dbReference type="ARBA" id="ARBA00022714"/>
    </source>
</evidence>
<dbReference type="InterPro" id="IPR037117">
    <property type="entry name" value="Dihydroorotate_DH_ele_sf"/>
</dbReference>
<dbReference type="GO" id="GO:0050660">
    <property type="term" value="F:flavin adenine dinucleotide binding"/>
    <property type="evidence" value="ECO:0007669"/>
    <property type="project" value="InterPro"/>
</dbReference>
<evidence type="ECO:0000256" key="12">
    <source>
        <dbReference type="PIRSR" id="PIRSR006816-1"/>
    </source>
</evidence>
<proteinExistence type="inferred from homology"/>
<dbReference type="AlphaFoldDB" id="A0A923NBS6"/>
<dbReference type="HAMAP" id="MF_01211">
    <property type="entry name" value="DHODB_Fe_S_bind"/>
    <property type="match status" value="1"/>
</dbReference>
<comment type="similarity">
    <text evidence="1 11">Belongs to the PyrK family.</text>
</comment>
<feature type="binding site" evidence="11 12">
    <location>
        <begin position="51"/>
        <end position="54"/>
    </location>
    <ligand>
        <name>FAD</name>
        <dbReference type="ChEBI" id="CHEBI:57692"/>
    </ligand>
</feature>
<dbReference type="CDD" id="cd06218">
    <property type="entry name" value="DHOD_e_trans"/>
    <property type="match status" value="1"/>
</dbReference>
<evidence type="ECO:0000259" key="14">
    <source>
        <dbReference type="PROSITE" id="PS51384"/>
    </source>
</evidence>
<organism evidence="15 16">
    <name type="scientific">Lentihominibacter faecis</name>
    <dbReference type="NCBI Taxonomy" id="2764712"/>
    <lineage>
        <taxon>Bacteria</taxon>
        <taxon>Bacillati</taxon>
        <taxon>Bacillota</taxon>
        <taxon>Clostridia</taxon>
        <taxon>Peptostreptococcales</taxon>
        <taxon>Anaerovoracaceae</taxon>
        <taxon>Lentihominibacter</taxon>
    </lineage>
</organism>
<dbReference type="PIRSF" id="PIRSF006816">
    <property type="entry name" value="Cyc3_hyd_g"/>
    <property type="match status" value="1"/>
</dbReference>
<dbReference type="InterPro" id="IPR001433">
    <property type="entry name" value="OxRdtase_FAD/NAD-bd"/>
</dbReference>
<keyword evidence="16" id="KW-1185">Reference proteome</keyword>
<dbReference type="RefSeq" id="WP_249286605.1">
    <property type="nucleotide sequence ID" value="NZ_JACRWC010000051.1"/>
</dbReference>
<dbReference type="InterPro" id="IPR023455">
    <property type="entry name" value="Dihydroorotate_DHASE_ETsu"/>
</dbReference>
<comment type="caution">
    <text evidence="15">The sequence shown here is derived from an EMBL/GenBank/DDBJ whole genome shotgun (WGS) entry which is preliminary data.</text>
</comment>
<dbReference type="PANTHER" id="PTHR43513:SF3">
    <property type="entry name" value="DIHYDROOROTATE DEHYDROGENASE B (NAD(+)), ELECTRON TRANSFER SUBUNIT-RELATED"/>
    <property type="match status" value="1"/>
</dbReference>
<keyword evidence="6 11" id="KW-0274">FAD</keyword>
<evidence type="ECO:0000256" key="7">
    <source>
        <dbReference type="ARBA" id="ARBA00022975"/>
    </source>
</evidence>
<keyword evidence="2 11" id="KW-0813">Transport</keyword>
<evidence type="ECO:0000256" key="1">
    <source>
        <dbReference type="ARBA" id="ARBA00006422"/>
    </source>
</evidence>
<dbReference type="Gene3D" id="2.10.240.10">
    <property type="entry name" value="Dihydroorotate dehydrogenase, electron transfer subunit"/>
    <property type="match status" value="1"/>
</dbReference>
<reference evidence="15" key="1">
    <citation type="submission" date="2020-08" db="EMBL/GenBank/DDBJ databases">
        <authorList>
            <person name="Liu C."/>
            <person name="Sun Q."/>
        </authorList>
    </citation>
    <scope>NUCLEOTIDE SEQUENCE</scope>
    <source>
        <strain evidence="15">BX16</strain>
    </source>
</reference>
<comment type="pathway">
    <text evidence="11">Pyrimidine metabolism; UMP biosynthesis via de novo pathway; orotate from (S)-dihydroorotate (NAD(+) route): step 1/1.</text>
</comment>
<dbReference type="InterPro" id="IPR017938">
    <property type="entry name" value="Riboflavin_synthase-like_b-brl"/>
</dbReference>
<dbReference type="GO" id="GO:0009055">
    <property type="term" value="F:electron transfer activity"/>
    <property type="evidence" value="ECO:0007669"/>
    <property type="project" value="UniProtKB-UniRule"/>
</dbReference>
<dbReference type="InterPro" id="IPR050353">
    <property type="entry name" value="PyrK_electron_transfer"/>
</dbReference>
<dbReference type="PROSITE" id="PS51384">
    <property type="entry name" value="FAD_FR"/>
    <property type="match status" value="1"/>
</dbReference>
<evidence type="ECO:0000256" key="11">
    <source>
        <dbReference type="HAMAP-Rule" id="MF_01211"/>
    </source>
</evidence>
<evidence type="ECO:0000256" key="2">
    <source>
        <dbReference type="ARBA" id="ARBA00022448"/>
    </source>
</evidence>
<dbReference type="InterPro" id="IPR019480">
    <property type="entry name" value="Dihydroorotate_DH_Fe-S-bd"/>
</dbReference>